<evidence type="ECO:0000259" key="5">
    <source>
        <dbReference type="PROSITE" id="PS50893"/>
    </source>
</evidence>
<gene>
    <name evidence="6" type="ORF">C7450_110252</name>
</gene>
<dbReference type="AlphaFoldDB" id="A0A2V3U1M3"/>
<evidence type="ECO:0000256" key="3">
    <source>
        <dbReference type="ARBA" id="ARBA00022741"/>
    </source>
</evidence>
<organism evidence="6 7">
    <name type="scientific">Chelatococcus asaccharovorans</name>
    <dbReference type="NCBI Taxonomy" id="28210"/>
    <lineage>
        <taxon>Bacteria</taxon>
        <taxon>Pseudomonadati</taxon>
        <taxon>Pseudomonadota</taxon>
        <taxon>Alphaproteobacteria</taxon>
        <taxon>Hyphomicrobiales</taxon>
        <taxon>Chelatococcaceae</taxon>
        <taxon>Chelatococcus</taxon>
    </lineage>
</organism>
<dbReference type="PROSITE" id="PS00211">
    <property type="entry name" value="ABC_TRANSPORTER_1"/>
    <property type="match status" value="1"/>
</dbReference>
<feature type="domain" description="ABC transporter" evidence="5">
    <location>
        <begin position="1"/>
        <end position="243"/>
    </location>
</feature>
<comment type="similarity">
    <text evidence="1">Belongs to the ABC transporter superfamily.</text>
</comment>
<dbReference type="GO" id="GO:0005524">
    <property type="term" value="F:ATP binding"/>
    <property type="evidence" value="ECO:0007669"/>
    <property type="project" value="UniProtKB-KW"/>
</dbReference>
<dbReference type="SMART" id="SM00382">
    <property type="entry name" value="AAA"/>
    <property type="match status" value="1"/>
</dbReference>
<evidence type="ECO:0000256" key="4">
    <source>
        <dbReference type="ARBA" id="ARBA00022840"/>
    </source>
</evidence>
<dbReference type="Pfam" id="PF08402">
    <property type="entry name" value="TOBE_2"/>
    <property type="match status" value="1"/>
</dbReference>
<dbReference type="PROSITE" id="PS50893">
    <property type="entry name" value="ABC_TRANSPORTER_2"/>
    <property type="match status" value="1"/>
</dbReference>
<evidence type="ECO:0000256" key="2">
    <source>
        <dbReference type="ARBA" id="ARBA00022448"/>
    </source>
</evidence>
<accession>A0A2V3U1M3</accession>
<evidence type="ECO:0000313" key="6">
    <source>
        <dbReference type="EMBL" id="PXW55313.1"/>
    </source>
</evidence>
<dbReference type="SUPFAM" id="SSF50331">
    <property type="entry name" value="MOP-like"/>
    <property type="match status" value="1"/>
</dbReference>
<dbReference type="GO" id="GO:0015697">
    <property type="term" value="P:quaternary ammonium group transport"/>
    <property type="evidence" value="ECO:0007669"/>
    <property type="project" value="UniProtKB-ARBA"/>
</dbReference>
<comment type="caution">
    <text evidence="6">The sequence shown here is derived from an EMBL/GenBank/DDBJ whole genome shotgun (WGS) entry which is preliminary data.</text>
</comment>
<dbReference type="InterPro" id="IPR008995">
    <property type="entry name" value="Mo/tungstate-bd_C_term_dom"/>
</dbReference>
<dbReference type="Gene3D" id="3.40.50.300">
    <property type="entry name" value="P-loop containing nucleotide triphosphate hydrolases"/>
    <property type="match status" value="1"/>
</dbReference>
<name>A0A2V3U1M3_9HYPH</name>
<dbReference type="SUPFAM" id="SSF52540">
    <property type="entry name" value="P-loop containing nucleoside triphosphate hydrolases"/>
    <property type="match status" value="1"/>
</dbReference>
<proteinExistence type="inferred from homology"/>
<protein>
    <submittedName>
        <fullName evidence="6">Putative spermidine/putrescine transport system ATP-binding protein</fullName>
    </submittedName>
</protein>
<dbReference type="InterPro" id="IPR027417">
    <property type="entry name" value="P-loop_NTPase"/>
</dbReference>
<reference evidence="6 7" key="1">
    <citation type="submission" date="2018-05" db="EMBL/GenBank/DDBJ databases">
        <title>Genomic Encyclopedia of Type Strains, Phase IV (KMG-IV): sequencing the most valuable type-strain genomes for metagenomic binning, comparative biology and taxonomic classification.</title>
        <authorList>
            <person name="Goeker M."/>
        </authorList>
    </citation>
    <scope>NUCLEOTIDE SEQUENCE [LARGE SCALE GENOMIC DNA]</scope>
    <source>
        <strain evidence="6 7">DSM 6462</strain>
    </source>
</reference>
<keyword evidence="4 6" id="KW-0067">ATP-binding</keyword>
<dbReference type="GO" id="GO:0022857">
    <property type="term" value="F:transmembrane transporter activity"/>
    <property type="evidence" value="ECO:0007669"/>
    <property type="project" value="InterPro"/>
</dbReference>
<dbReference type="InterPro" id="IPR013611">
    <property type="entry name" value="Transp-assoc_OB_typ2"/>
</dbReference>
<dbReference type="EMBL" id="QJJK01000010">
    <property type="protein sequence ID" value="PXW55313.1"/>
    <property type="molecule type" value="Genomic_DNA"/>
</dbReference>
<keyword evidence="7" id="KW-1185">Reference proteome</keyword>
<dbReference type="PANTHER" id="PTHR42781:SF4">
    <property type="entry name" value="SPERMIDINE_PUTRESCINE IMPORT ATP-BINDING PROTEIN POTA"/>
    <property type="match status" value="1"/>
</dbReference>
<keyword evidence="2" id="KW-0813">Transport</keyword>
<dbReference type="InterPro" id="IPR017871">
    <property type="entry name" value="ABC_transporter-like_CS"/>
</dbReference>
<dbReference type="Pfam" id="PF00005">
    <property type="entry name" value="ABC_tran"/>
    <property type="match status" value="1"/>
</dbReference>
<evidence type="ECO:0000256" key="1">
    <source>
        <dbReference type="ARBA" id="ARBA00005417"/>
    </source>
</evidence>
<dbReference type="GO" id="GO:0043190">
    <property type="term" value="C:ATP-binding cassette (ABC) transporter complex"/>
    <property type="evidence" value="ECO:0007669"/>
    <property type="project" value="InterPro"/>
</dbReference>
<dbReference type="Gene3D" id="2.40.50.100">
    <property type="match status" value="1"/>
</dbReference>
<sequence>MRLQDITNPAGVSLDLEQVEVNYGGGAVLADFSLGIEPGELFGLIGPSGCGKSTSLGVIAGFIPIERGKVRLGGRDVTGLPSQKREVGVVFQNYALFPHMTAAENIGYGLRVSHDMADYDARIQSLLDLVKLSAKGGRLPRELSGGEQQRVAIARALAIRPKVLLLDEPLSNLDARLRGEMQEELRRIQREAKVTTIFVTHDQDEAFAVCDRVAIMNLGRIEQLGRPRDLYRRPATRFVARFIGKSSRLQGRAAAADTLEIADAQIRTATPMQPGRTYELYLRPEDISIGAAVHTDNRFEGRVTSMLEAGPHRYYSVRFDGGEVQAMFSARAETDFDLSAPVWIGWPAQAGALLEGSDG</sequence>
<evidence type="ECO:0000313" key="7">
    <source>
        <dbReference type="Proteomes" id="UP000248021"/>
    </source>
</evidence>
<dbReference type="InterPro" id="IPR003593">
    <property type="entry name" value="AAA+_ATPase"/>
</dbReference>
<dbReference type="GO" id="GO:0016887">
    <property type="term" value="F:ATP hydrolysis activity"/>
    <property type="evidence" value="ECO:0007669"/>
    <property type="project" value="InterPro"/>
</dbReference>
<dbReference type="Proteomes" id="UP000248021">
    <property type="component" value="Unassembled WGS sequence"/>
</dbReference>
<dbReference type="PANTHER" id="PTHR42781">
    <property type="entry name" value="SPERMIDINE/PUTRESCINE IMPORT ATP-BINDING PROTEIN POTA"/>
    <property type="match status" value="1"/>
</dbReference>
<dbReference type="OrthoDB" id="9802264at2"/>
<dbReference type="InterPro" id="IPR050093">
    <property type="entry name" value="ABC_SmlMolc_Importer"/>
</dbReference>
<dbReference type="InterPro" id="IPR003439">
    <property type="entry name" value="ABC_transporter-like_ATP-bd"/>
</dbReference>
<keyword evidence="3" id="KW-0547">Nucleotide-binding</keyword>
<dbReference type="RefSeq" id="WP_110376900.1">
    <property type="nucleotide sequence ID" value="NZ_JAHBRY010000003.1"/>
</dbReference>
<dbReference type="FunFam" id="3.40.50.300:FF:000425">
    <property type="entry name" value="Probable ABC transporter, ATP-binding subunit"/>
    <property type="match status" value="1"/>
</dbReference>